<reference evidence="2" key="1">
    <citation type="submission" date="2014-12" db="EMBL/GenBank/DDBJ databases">
        <title>Insight into the proteome of Arion vulgaris.</title>
        <authorList>
            <person name="Aradska J."/>
            <person name="Bulat T."/>
            <person name="Smidak R."/>
            <person name="Sarate P."/>
            <person name="Gangsoo J."/>
            <person name="Sialana F."/>
            <person name="Bilban M."/>
            <person name="Lubec G."/>
        </authorList>
    </citation>
    <scope>NUCLEOTIDE SEQUENCE</scope>
    <source>
        <tissue evidence="2">Skin</tissue>
    </source>
</reference>
<feature type="non-terminal residue" evidence="2">
    <location>
        <position position="68"/>
    </location>
</feature>
<evidence type="ECO:0000259" key="1">
    <source>
        <dbReference type="PROSITE" id="PS50835"/>
    </source>
</evidence>
<dbReference type="PROSITE" id="PS50835">
    <property type="entry name" value="IG_LIKE"/>
    <property type="match status" value="1"/>
</dbReference>
<dbReference type="AlphaFoldDB" id="A0A0B7C3S7"/>
<dbReference type="SUPFAM" id="SSF48726">
    <property type="entry name" value="Immunoglobulin"/>
    <property type="match status" value="1"/>
</dbReference>
<dbReference type="Gene3D" id="2.60.40.10">
    <property type="entry name" value="Immunoglobulins"/>
    <property type="match status" value="1"/>
</dbReference>
<dbReference type="CDD" id="cd00096">
    <property type="entry name" value="Ig"/>
    <property type="match status" value="1"/>
</dbReference>
<dbReference type="EMBL" id="HACG01052415">
    <property type="protein sequence ID" value="CEK99286.1"/>
    <property type="molecule type" value="Transcribed_RNA"/>
</dbReference>
<sequence length="68" mass="7850">EDDAAEPEDLKAEAPYFLDPHDSDRHLAVIGEDVRIPCKAFGSPTPFINWYRNNTRVNTHENDRIKIK</sequence>
<evidence type="ECO:0000313" key="2">
    <source>
        <dbReference type="EMBL" id="CEK99286.1"/>
    </source>
</evidence>
<proteinExistence type="predicted"/>
<feature type="domain" description="Ig-like" evidence="1">
    <location>
        <begin position="15"/>
        <end position="68"/>
    </location>
</feature>
<name>A0A0B7C3S7_9EUPU</name>
<dbReference type="InterPro" id="IPR007110">
    <property type="entry name" value="Ig-like_dom"/>
</dbReference>
<gene>
    <name evidence="2" type="primary">ORF220900</name>
</gene>
<organism evidence="2">
    <name type="scientific">Arion vulgaris</name>
    <dbReference type="NCBI Taxonomy" id="1028688"/>
    <lineage>
        <taxon>Eukaryota</taxon>
        <taxon>Metazoa</taxon>
        <taxon>Spiralia</taxon>
        <taxon>Lophotrochozoa</taxon>
        <taxon>Mollusca</taxon>
        <taxon>Gastropoda</taxon>
        <taxon>Heterobranchia</taxon>
        <taxon>Euthyneura</taxon>
        <taxon>Panpulmonata</taxon>
        <taxon>Eupulmonata</taxon>
        <taxon>Stylommatophora</taxon>
        <taxon>Helicina</taxon>
        <taxon>Arionoidea</taxon>
        <taxon>Arionidae</taxon>
        <taxon>Arion</taxon>
    </lineage>
</organism>
<accession>A0A0B7C3S7</accession>
<dbReference type="InterPro" id="IPR036179">
    <property type="entry name" value="Ig-like_dom_sf"/>
</dbReference>
<dbReference type="Pfam" id="PF13927">
    <property type="entry name" value="Ig_3"/>
    <property type="match status" value="1"/>
</dbReference>
<feature type="non-terminal residue" evidence="2">
    <location>
        <position position="1"/>
    </location>
</feature>
<dbReference type="InterPro" id="IPR013783">
    <property type="entry name" value="Ig-like_fold"/>
</dbReference>
<protein>
    <recommendedName>
        <fullName evidence="1">Ig-like domain-containing protein</fullName>
    </recommendedName>
</protein>